<dbReference type="AlphaFoldDB" id="A0A4S4KLY0"/>
<dbReference type="SUPFAM" id="SSF51905">
    <property type="entry name" value="FAD/NAD(P)-binding domain"/>
    <property type="match status" value="1"/>
</dbReference>
<dbReference type="OrthoDB" id="417877at2759"/>
<dbReference type="GO" id="GO:0016491">
    <property type="term" value="F:oxidoreductase activity"/>
    <property type="evidence" value="ECO:0007669"/>
    <property type="project" value="UniProtKB-KW"/>
</dbReference>
<evidence type="ECO:0000313" key="7">
    <source>
        <dbReference type="Proteomes" id="UP000308199"/>
    </source>
</evidence>
<name>A0A4S4KLY0_9AGAM</name>
<evidence type="ECO:0000256" key="3">
    <source>
        <dbReference type="ARBA" id="ARBA00023002"/>
    </source>
</evidence>
<dbReference type="Pfam" id="PF01494">
    <property type="entry name" value="FAD_binding_3"/>
    <property type="match status" value="1"/>
</dbReference>
<dbReference type="Gene3D" id="3.50.50.60">
    <property type="entry name" value="FAD/NAD(P)-binding domain"/>
    <property type="match status" value="1"/>
</dbReference>
<dbReference type="InterPro" id="IPR001810">
    <property type="entry name" value="F-box_dom"/>
</dbReference>
<protein>
    <recommendedName>
        <fullName evidence="8">FAD-binding domain-containing protein</fullName>
    </recommendedName>
</protein>
<sequence length="1031" mass="114728">MQTTPRINLAISGGGIGGLTLAVVLNKYCNDVHIDLYESASQFTQIGAGVSVWKRAWFIMQSLGLDISLGKMAVQPPVDDPNGAISLHRVDILKVLTDNLPPSQAFQAHFSKRLISYEQGPDSVTLLFSDGASTQADVLVGADGIKSATRMTMYKKLTTSAEEHGMDKAGDLRKFVQASWTGMYAYRALIKTESLLRENPGHQAASTPLIYFGKHKRIISFPISQGRLVNFIAYVTGPGRDGNELGGPSVTDVTKQEMIDHYQGWEPEVQALLNCVDKPSKWAISHLQGLPCYVDGRVALLGDSAHAITPHLGAGAGQAIEVNILRNKQLRACLLAHYDGLKDAFVLGQLLAQLLVTRTNLSFALKVYDAVRRPLGNAMVDRSREAGYLYEFSELPESIDELKWEVHWSALPDVEWKAAAEMLRDVVSSAVGFGSFVWSRHHCNGQQRLSDIHEPVSTVGKNSARASVEPFSTSRVKLFPIIDKPSEILIPSIDNLSGDSAHKSGAAQAESVLATRGCYKTIERWLPTFSYPSLVYLADLSYNTLDYTGSKAQEVSAELSRMQTLMPDVLVHIFTHCIDIDYLPRSLQMKLEITIQTLAAVCKHWRNVAYSNPLLWSRITLLGISESNAAMLNLCLKRSLDVPLGIKVWLTDPSGPLQGNQETEDSEPTLFERVFGSMVAHQSRWRLFVLDYGSVTHSPSRTSRWLLDDLPLVETLGLRTATTSHSGLPSFQVDLSKSHRLNALSLHGDIQLRHSLPLSHLTYIQLDHTHPSERFPTVSDCVALMAKTPNLRNIRVYPSSPAVPAPPGTFTHVVIPSLLVLQVGAHGERGVIGAFLAQVTLPALRELHIVNDAVCVRWPDEVARSRLHPYGLPEFLQRSRAPLQIFSIHSLIEYEPHLVNALAYMPVLRDLTFSYCCTLSNRIFEALMFTQPGGSAPQLCPALERISFRRSRFGRLWFDTEFTDERVLESAVKMIVSRWRSVVPVRTLRMFKAKCCRLSQLQQYPLIAQCVSEGLVMEYEEEMLDVKKHRR</sequence>
<organism evidence="6 7">
    <name type="scientific">Phellinidium pouzarii</name>
    <dbReference type="NCBI Taxonomy" id="167371"/>
    <lineage>
        <taxon>Eukaryota</taxon>
        <taxon>Fungi</taxon>
        <taxon>Dikarya</taxon>
        <taxon>Basidiomycota</taxon>
        <taxon>Agaricomycotina</taxon>
        <taxon>Agaricomycetes</taxon>
        <taxon>Hymenochaetales</taxon>
        <taxon>Hymenochaetaceae</taxon>
        <taxon>Phellinidium</taxon>
    </lineage>
</organism>
<proteinExistence type="predicted"/>
<gene>
    <name evidence="6" type="ORF">EW145_g7256</name>
</gene>
<evidence type="ECO:0008006" key="8">
    <source>
        <dbReference type="Google" id="ProtNLM"/>
    </source>
</evidence>
<dbReference type="InterPro" id="IPR036188">
    <property type="entry name" value="FAD/NAD-bd_sf"/>
</dbReference>
<dbReference type="Pfam" id="PF12937">
    <property type="entry name" value="F-box-like"/>
    <property type="match status" value="1"/>
</dbReference>
<dbReference type="Proteomes" id="UP000308199">
    <property type="component" value="Unassembled WGS sequence"/>
</dbReference>
<dbReference type="GO" id="GO:0071949">
    <property type="term" value="F:FAD binding"/>
    <property type="evidence" value="ECO:0007669"/>
    <property type="project" value="InterPro"/>
</dbReference>
<keyword evidence="2" id="KW-0274">FAD</keyword>
<accession>A0A4S4KLY0</accession>
<keyword evidence="3" id="KW-0560">Oxidoreductase</keyword>
<dbReference type="SUPFAM" id="SSF52047">
    <property type="entry name" value="RNI-like"/>
    <property type="match status" value="1"/>
</dbReference>
<keyword evidence="7" id="KW-1185">Reference proteome</keyword>
<dbReference type="SUPFAM" id="SSF54373">
    <property type="entry name" value="FAD-linked reductases, C-terminal domain"/>
    <property type="match status" value="1"/>
</dbReference>
<evidence type="ECO:0000313" key="6">
    <source>
        <dbReference type="EMBL" id="THG99501.1"/>
    </source>
</evidence>
<feature type="domain" description="F-box" evidence="5">
    <location>
        <begin position="567"/>
        <end position="621"/>
    </location>
</feature>
<evidence type="ECO:0000259" key="4">
    <source>
        <dbReference type="Pfam" id="PF01494"/>
    </source>
</evidence>
<comment type="caution">
    <text evidence="6">The sequence shown here is derived from an EMBL/GenBank/DDBJ whole genome shotgun (WGS) entry which is preliminary data.</text>
</comment>
<dbReference type="PANTHER" id="PTHR46720:SF3">
    <property type="entry name" value="FAD-BINDING DOMAIN-CONTAINING PROTEIN-RELATED"/>
    <property type="match status" value="1"/>
</dbReference>
<dbReference type="PANTHER" id="PTHR46720">
    <property type="entry name" value="HYDROXYLASE, PUTATIVE (AFU_ORTHOLOGUE AFUA_3G01460)-RELATED"/>
    <property type="match status" value="1"/>
</dbReference>
<evidence type="ECO:0000256" key="1">
    <source>
        <dbReference type="ARBA" id="ARBA00022630"/>
    </source>
</evidence>
<evidence type="ECO:0000256" key="2">
    <source>
        <dbReference type="ARBA" id="ARBA00022827"/>
    </source>
</evidence>
<dbReference type="Gene3D" id="1.20.1280.50">
    <property type="match status" value="1"/>
</dbReference>
<evidence type="ECO:0000259" key="5">
    <source>
        <dbReference type="Pfam" id="PF12937"/>
    </source>
</evidence>
<dbReference type="InterPro" id="IPR051104">
    <property type="entry name" value="FAD_monoxygenase"/>
</dbReference>
<keyword evidence="1" id="KW-0285">Flavoprotein</keyword>
<reference evidence="6 7" key="1">
    <citation type="submission" date="2019-02" db="EMBL/GenBank/DDBJ databases">
        <title>Genome sequencing of the rare red list fungi Phellinidium pouzarii.</title>
        <authorList>
            <person name="Buettner E."/>
            <person name="Kellner H."/>
        </authorList>
    </citation>
    <scope>NUCLEOTIDE SEQUENCE [LARGE SCALE GENOMIC DNA]</scope>
    <source>
        <strain evidence="6 7">DSM 108285</strain>
    </source>
</reference>
<dbReference type="InterPro" id="IPR002938">
    <property type="entry name" value="FAD-bd"/>
</dbReference>
<feature type="domain" description="FAD-binding" evidence="4">
    <location>
        <begin position="11"/>
        <end position="320"/>
    </location>
</feature>
<dbReference type="GO" id="GO:0044550">
    <property type="term" value="P:secondary metabolite biosynthetic process"/>
    <property type="evidence" value="ECO:0007669"/>
    <property type="project" value="TreeGrafter"/>
</dbReference>
<dbReference type="EMBL" id="SGPK01000683">
    <property type="protein sequence ID" value="THG99501.1"/>
    <property type="molecule type" value="Genomic_DNA"/>
</dbReference>
<dbReference type="PRINTS" id="PR00420">
    <property type="entry name" value="RNGMNOXGNASE"/>
</dbReference>